<reference evidence="5 6" key="1">
    <citation type="journal article" date="2014" name="Nat. Commun.">
        <title>Klebsormidium flaccidum genome reveals primary factors for plant terrestrial adaptation.</title>
        <authorList>
            <person name="Hori K."/>
            <person name="Maruyama F."/>
            <person name="Fujisawa T."/>
            <person name="Togashi T."/>
            <person name="Yamamoto N."/>
            <person name="Seo M."/>
            <person name="Sato S."/>
            <person name="Yamada T."/>
            <person name="Mori H."/>
            <person name="Tajima N."/>
            <person name="Moriyama T."/>
            <person name="Ikeuchi M."/>
            <person name="Watanabe M."/>
            <person name="Wada H."/>
            <person name="Kobayashi K."/>
            <person name="Saito M."/>
            <person name="Masuda T."/>
            <person name="Sasaki-Sekimoto Y."/>
            <person name="Mashiguchi K."/>
            <person name="Awai K."/>
            <person name="Shimojima M."/>
            <person name="Masuda S."/>
            <person name="Iwai M."/>
            <person name="Nobusawa T."/>
            <person name="Narise T."/>
            <person name="Kondo S."/>
            <person name="Saito H."/>
            <person name="Sato R."/>
            <person name="Murakawa M."/>
            <person name="Ihara Y."/>
            <person name="Oshima-Yamada Y."/>
            <person name="Ohtaka K."/>
            <person name="Satoh M."/>
            <person name="Sonobe K."/>
            <person name="Ishii M."/>
            <person name="Ohtani R."/>
            <person name="Kanamori-Sato M."/>
            <person name="Honoki R."/>
            <person name="Miyazaki D."/>
            <person name="Mochizuki H."/>
            <person name="Umetsu J."/>
            <person name="Higashi K."/>
            <person name="Shibata D."/>
            <person name="Kamiya Y."/>
            <person name="Sato N."/>
            <person name="Nakamura Y."/>
            <person name="Tabata S."/>
            <person name="Ida S."/>
            <person name="Kurokawa K."/>
            <person name="Ohta H."/>
        </authorList>
    </citation>
    <scope>NUCLEOTIDE SEQUENCE [LARGE SCALE GENOMIC DNA]</scope>
    <source>
        <strain evidence="5 6">NIES-2285</strain>
    </source>
</reference>
<dbReference type="CDD" id="cd18081">
    <property type="entry name" value="RlmH-like"/>
    <property type="match status" value="1"/>
</dbReference>
<evidence type="ECO:0000256" key="1">
    <source>
        <dbReference type="ARBA" id="ARBA00022603"/>
    </source>
</evidence>
<proteinExistence type="inferred from homology"/>
<dbReference type="AlphaFoldDB" id="A0A0U9HN55"/>
<comment type="similarity">
    <text evidence="4">Belongs to the RNA methyltransferase RlmH family.</text>
</comment>
<dbReference type="SUPFAM" id="SSF75217">
    <property type="entry name" value="alpha/beta knot"/>
    <property type="match status" value="1"/>
</dbReference>
<evidence type="ECO:0000313" key="6">
    <source>
        <dbReference type="Proteomes" id="UP000054558"/>
    </source>
</evidence>
<keyword evidence="6" id="KW-1185">Reference proteome</keyword>
<dbReference type="PANTHER" id="PTHR33603:SF1">
    <property type="entry name" value="RIBOSOMAL RNA LARGE SUBUNIT METHYLTRANSFERASE H"/>
    <property type="match status" value="1"/>
</dbReference>
<sequence length="238" mass="26421">MQLRTVSGQALSPFCYSCDHDSLLSKLKRPELAPQFAGEFSGSLLRHGQRRSLIRKRNRFITAAKREGTSKEERQSKARSAKALPIRVVSVAKAGAGPGQLLAKEYAEKIRRYCTFEELVIRPNPKHTPDADVQVASEGERVLKSITPRDYVVVLDERGRDLTSEQLADLVADAGDTGCSALLFCIGGPYGHSPAVRSRANVVVRLSCMVLNHEVALIVLLEQIYRAWTILKGEKYHH</sequence>
<dbReference type="GO" id="GO:0070475">
    <property type="term" value="P:rRNA base methylation"/>
    <property type="evidence" value="ECO:0000318"/>
    <property type="project" value="GO_Central"/>
</dbReference>
<dbReference type="InterPro" id="IPR029028">
    <property type="entry name" value="Alpha/beta_knot_MTases"/>
</dbReference>
<dbReference type="PANTHER" id="PTHR33603">
    <property type="entry name" value="METHYLTRANSFERASE"/>
    <property type="match status" value="1"/>
</dbReference>
<dbReference type="OrthoDB" id="429744at2759"/>
<dbReference type="Proteomes" id="UP000054558">
    <property type="component" value="Unassembled WGS sequence"/>
</dbReference>
<accession>A0A0U9HN55</accession>
<dbReference type="HAMAP" id="MF_00658">
    <property type="entry name" value="23SrRNA_methyltr_H"/>
    <property type="match status" value="1"/>
</dbReference>
<protein>
    <submittedName>
        <fullName evidence="5">DUF163 containing protein</fullName>
    </submittedName>
</protein>
<dbReference type="Pfam" id="PF02590">
    <property type="entry name" value="SPOUT_MTase"/>
    <property type="match status" value="1"/>
</dbReference>
<evidence type="ECO:0000313" key="5">
    <source>
        <dbReference type="EMBL" id="GAQ81826.1"/>
    </source>
</evidence>
<dbReference type="EMBL" id="DF237041">
    <property type="protein sequence ID" value="GAQ81826.1"/>
    <property type="molecule type" value="Genomic_DNA"/>
</dbReference>
<gene>
    <name evidence="5" type="ORF">KFL_000920110</name>
</gene>
<dbReference type="STRING" id="105231.A0A0U9HN55"/>
<name>A0A0U9HN55_KLENI</name>
<keyword evidence="1" id="KW-0489">Methyltransferase</keyword>
<dbReference type="InterPro" id="IPR029026">
    <property type="entry name" value="tRNA_m1G_MTases_N"/>
</dbReference>
<dbReference type="Gene3D" id="3.40.1280.10">
    <property type="match status" value="1"/>
</dbReference>
<dbReference type="InterPro" id="IPR003742">
    <property type="entry name" value="RlmH-like"/>
</dbReference>
<evidence type="ECO:0000256" key="2">
    <source>
        <dbReference type="ARBA" id="ARBA00022679"/>
    </source>
</evidence>
<organism evidence="5 6">
    <name type="scientific">Klebsormidium nitens</name>
    <name type="common">Green alga</name>
    <name type="synonym">Ulothrix nitens</name>
    <dbReference type="NCBI Taxonomy" id="105231"/>
    <lineage>
        <taxon>Eukaryota</taxon>
        <taxon>Viridiplantae</taxon>
        <taxon>Streptophyta</taxon>
        <taxon>Klebsormidiophyceae</taxon>
        <taxon>Klebsormidiales</taxon>
        <taxon>Klebsormidiaceae</taxon>
        <taxon>Klebsormidium</taxon>
    </lineage>
</organism>
<dbReference type="GO" id="GO:0070038">
    <property type="term" value="F:rRNA (pseudouridine-N3-)-methyltransferase activity"/>
    <property type="evidence" value="ECO:0000318"/>
    <property type="project" value="GO_Central"/>
</dbReference>
<keyword evidence="2" id="KW-0808">Transferase</keyword>
<evidence type="ECO:0000256" key="3">
    <source>
        <dbReference type="ARBA" id="ARBA00022691"/>
    </source>
</evidence>
<dbReference type="OMA" id="NEPYHHQ"/>
<keyword evidence="3" id="KW-0949">S-adenosyl-L-methionine</keyword>
<evidence type="ECO:0000256" key="4">
    <source>
        <dbReference type="ARBA" id="ARBA00038303"/>
    </source>
</evidence>